<name>A0ACC3YD88_COLTU</name>
<accession>A0ACC3YD88</accession>
<evidence type="ECO:0000313" key="1">
    <source>
        <dbReference type="EMBL" id="KAL0929790.1"/>
    </source>
</evidence>
<proteinExistence type="predicted"/>
<organism evidence="1 2">
    <name type="scientific">Colletotrichum truncatum</name>
    <name type="common">Anthracnose fungus</name>
    <name type="synonym">Colletotrichum capsici</name>
    <dbReference type="NCBI Taxonomy" id="5467"/>
    <lineage>
        <taxon>Eukaryota</taxon>
        <taxon>Fungi</taxon>
        <taxon>Dikarya</taxon>
        <taxon>Ascomycota</taxon>
        <taxon>Pezizomycotina</taxon>
        <taxon>Sordariomycetes</taxon>
        <taxon>Hypocreomycetidae</taxon>
        <taxon>Glomerellales</taxon>
        <taxon>Glomerellaceae</taxon>
        <taxon>Colletotrichum</taxon>
        <taxon>Colletotrichum truncatum species complex</taxon>
    </lineage>
</organism>
<sequence length="314" mass="33728">MSTTIVPTIVVIPGFDSPSSALLTTATLFVSGAGTATTSTNPPATSTLVPPTVCNERCENAYGTAQQYGKDPVICQPGSDFQTDLASCTVCIEENAEAAQEVLRTSIWTKLEQYTEFCKGDVKLFTSTFVIPNNDGVSITVFRTYTTTVPFTFLTSSATNSSTSSASVSTTSAAVEASQTAQRGAYHLRLVSGHETNRKKTEQAQPRSSAWIAGPIVGAIVVIGILLGGCWFWRRRRKQKAILPTTAIADSDGKGRYEKAELHANHMQRSPPMELEGSYPDPVPEMSANEVAAQEMLASDKNKPTVAELSHRHT</sequence>
<protein>
    <submittedName>
        <fullName evidence="1">Nonsense-mediated mRNA decay protein</fullName>
    </submittedName>
</protein>
<evidence type="ECO:0000313" key="2">
    <source>
        <dbReference type="Proteomes" id="UP000805649"/>
    </source>
</evidence>
<dbReference type="Proteomes" id="UP000805649">
    <property type="component" value="Unassembled WGS sequence"/>
</dbReference>
<dbReference type="EMBL" id="VUJX02000014">
    <property type="protein sequence ID" value="KAL0929790.1"/>
    <property type="molecule type" value="Genomic_DNA"/>
</dbReference>
<keyword evidence="2" id="KW-1185">Reference proteome</keyword>
<gene>
    <name evidence="1" type="ORF">CTRU02_215220</name>
</gene>
<reference evidence="1 2" key="1">
    <citation type="journal article" date="2020" name="Phytopathology">
        <title>Genome Sequence Resources of Colletotrichum truncatum, C. plurivorum, C. musicola, and C. sojae: Four Species Pathogenic to Soybean (Glycine max).</title>
        <authorList>
            <person name="Rogerio F."/>
            <person name="Boufleur T.R."/>
            <person name="Ciampi-Guillardi M."/>
            <person name="Sukno S.A."/>
            <person name="Thon M.R."/>
            <person name="Massola Junior N.S."/>
            <person name="Baroncelli R."/>
        </authorList>
    </citation>
    <scope>NUCLEOTIDE SEQUENCE [LARGE SCALE GENOMIC DNA]</scope>
    <source>
        <strain evidence="1 2">CMES1059</strain>
    </source>
</reference>
<comment type="caution">
    <text evidence="1">The sequence shown here is derived from an EMBL/GenBank/DDBJ whole genome shotgun (WGS) entry which is preliminary data.</text>
</comment>